<protein>
    <submittedName>
        <fullName evidence="3">RHS repeat-associated core domain-containing protein</fullName>
    </submittedName>
</protein>
<dbReference type="EMBL" id="FNKJ01000003">
    <property type="protein sequence ID" value="SDR22095.1"/>
    <property type="molecule type" value="Genomic_DNA"/>
</dbReference>
<keyword evidence="4" id="KW-1185">Reference proteome</keyword>
<evidence type="ECO:0000256" key="1">
    <source>
        <dbReference type="ARBA" id="ARBA00022737"/>
    </source>
</evidence>
<dbReference type="InterPro" id="IPR056823">
    <property type="entry name" value="TEN-like_YD-shell"/>
</dbReference>
<evidence type="ECO:0000259" key="2">
    <source>
        <dbReference type="Pfam" id="PF25023"/>
    </source>
</evidence>
<evidence type="ECO:0000313" key="3">
    <source>
        <dbReference type="EMBL" id="SDR22095.1"/>
    </source>
</evidence>
<reference evidence="4" key="1">
    <citation type="submission" date="2016-10" db="EMBL/GenBank/DDBJ databases">
        <authorList>
            <person name="Varghese N."/>
            <person name="Submissions S."/>
        </authorList>
    </citation>
    <scope>NUCLEOTIDE SEQUENCE [LARGE SCALE GENOMIC DNA]</scope>
    <source>
        <strain evidence="4">BS3775</strain>
    </source>
</reference>
<dbReference type="Gene3D" id="2.180.10.10">
    <property type="entry name" value="RHS repeat-associated core"/>
    <property type="match status" value="1"/>
</dbReference>
<dbReference type="NCBIfam" id="TIGR03696">
    <property type="entry name" value="Rhs_assc_core"/>
    <property type="match status" value="1"/>
</dbReference>
<dbReference type="InterPro" id="IPR022385">
    <property type="entry name" value="Rhs_assc_core"/>
</dbReference>
<accession>A0A1H1H9B5</accession>
<dbReference type="AlphaFoldDB" id="A0A1H1H9B5"/>
<gene>
    <name evidence="3" type="ORF">SAMN04490195_3913</name>
</gene>
<name>A0A1H1H9B5_9PSED</name>
<organism evidence="3 4">
    <name type="scientific">Pseudomonas moorei</name>
    <dbReference type="NCBI Taxonomy" id="395599"/>
    <lineage>
        <taxon>Bacteria</taxon>
        <taxon>Pseudomonadati</taxon>
        <taxon>Pseudomonadota</taxon>
        <taxon>Gammaproteobacteria</taxon>
        <taxon>Pseudomonadales</taxon>
        <taxon>Pseudomonadaceae</taxon>
        <taxon>Pseudomonas</taxon>
    </lineage>
</organism>
<dbReference type="OrthoDB" id="5905222at2"/>
<dbReference type="SUPFAM" id="SSF56399">
    <property type="entry name" value="ADP-ribosylation"/>
    <property type="match status" value="1"/>
</dbReference>
<evidence type="ECO:0000313" key="4">
    <source>
        <dbReference type="Proteomes" id="UP000199570"/>
    </source>
</evidence>
<feature type="domain" description="Teneurin-like YD-shell" evidence="2">
    <location>
        <begin position="9"/>
        <end position="148"/>
    </location>
</feature>
<dbReference type="RefSeq" id="WP_090324262.1">
    <property type="nucleotide sequence ID" value="NZ_FNKJ01000003.1"/>
</dbReference>
<dbReference type="Proteomes" id="UP000199570">
    <property type="component" value="Unassembled WGS sequence"/>
</dbReference>
<proteinExistence type="predicted"/>
<keyword evidence="1" id="KW-0677">Repeat</keyword>
<dbReference type="Pfam" id="PF25023">
    <property type="entry name" value="TEN_YD-shell"/>
    <property type="match status" value="1"/>
</dbReference>
<sequence length="350" mass="39643">MTAPPTTLRCQYRYDPLDRMIHQTQPDTPVHQRFYCKSRLATEIQGSTKHSIIQHDDLLLAQQQHEGNALDATLLATDLQRSVLHTLKKGLQPRPIAYSPYGHRPVLSGLFSLLGFNGERPDPVTGCYLLGNGYRAFNPVLMRFNSQDSWSPFGKGGFNAYAYCGGDPRNRVDETGHNGVNILINKILVAAHNMIDDFSIELMASKLAKTAKREGMNTQKILSTESANIFEKNLLRATIAHESSSIFKNTKRAKELISRPKFAEQTKNLELLTAKIDDRIRTIQLFEKHTNALSNNRLMRATTTEFIDNYSPIKDFLKESYHFTDDSPPLYRSLFPSSDAIPFQKLIRNA</sequence>